<accession>A0A8J3N5U1</accession>
<keyword evidence="2" id="KW-0378">Hydrolase</keyword>
<evidence type="ECO:0000256" key="2">
    <source>
        <dbReference type="ARBA" id="ARBA00022801"/>
    </source>
</evidence>
<dbReference type="Pfam" id="PF10503">
    <property type="entry name" value="Esterase_PHB"/>
    <property type="match status" value="1"/>
</dbReference>
<dbReference type="InterPro" id="IPR012291">
    <property type="entry name" value="CBM2_carb-bd_dom_sf"/>
</dbReference>
<evidence type="ECO:0000313" key="5">
    <source>
        <dbReference type="EMBL" id="GHO99637.1"/>
    </source>
</evidence>
<dbReference type="InterPro" id="IPR029058">
    <property type="entry name" value="AB_hydrolase_fold"/>
</dbReference>
<dbReference type="PANTHER" id="PTHR43037">
    <property type="entry name" value="UNNAMED PRODUCT-RELATED"/>
    <property type="match status" value="1"/>
</dbReference>
<keyword evidence="6" id="KW-1185">Reference proteome</keyword>
<dbReference type="GO" id="GO:0005975">
    <property type="term" value="P:carbohydrate metabolic process"/>
    <property type="evidence" value="ECO:0007669"/>
    <property type="project" value="InterPro"/>
</dbReference>
<dbReference type="Gene3D" id="3.40.50.1820">
    <property type="entry name" value="alpha/beta hydrolase"/>
    <property type="match status" value="1"/>
</dbReference>
<name>A0A8J3N5U1_9CHLR</name>
<dbReference type="InterPro" id="IPR001919">
    <property type="entry name" value="CBD2"/>
</dbReference>
<dbReference type="InterPro" id="IPR010126">
    <property type="entry name" value="Esterase_phb"/>
</dbReference>
<dbReference type="PANTHER" id="PTHR43037:SF5">
    <property type="entry name" value="FERULOYL ESTERASE"/>
    <property type="match status" value="1"/>
</dbReference>
<proteinExistence type="predicted"/>
<evidence type="ECO:0000313" key="6">
    <source>
        <dbReference type="Proteomes" id="UP000597444"/>
    </source>
</evidence>
<protein>
    <recommendedName>
        <fullName evidence="4">CBM2 domain-containing protein</fullName>
    </recommendedName>
</protein>
<sequence>MSLRSSPRFLRSLVASLLMLGLLAVTAWTVQLPPSTARAASASLVQVTNFGTNPTGLQMWLYVPTSVKPHSPILLALHYCTGTGPAFFSGTEFANLADQYGFIVIFPSVTRSGQCWDVYSNQGLARNGGSDNTGLISMITYVEQHNNGDPNNVYVTGASSGAMMTNVMLAEYPDVFKAGSAFMGVPYHCFATGAASATSGSTWNSACANGQTSMTPQQWGDLVRAADPGYTGARPRMQLWHGTADTTLNYANFGEEIKQWTDVLGVSQTPSFTDSPQSGWTRTRYGSTGIGAPVEGISVQGVGHSLPLSGMATYAIQFMGLNGTSVSTPTPTVGTTPTATVGTTPTPTATAGGSTCSVHYAVSSQWSGGFGASVTINNTGTSTINSWTLKWTFPNGQTITQIWNASGTQSGSTVTATNLSYNGTIASGGSTNFGFNGAWNGSNTDPSAFTLNGVSCTVA</sequence>
<dbReference type="GO" id="GO:0004553">
    <property type="term" value="F:hydrolase activity, hydrolyzing O-glycosyl compounds"/>
    <property type="evidence" value="ECO:0007669"/>
    <property type="project" value="InterPro"/>
</dbReference>
<dbReference type="GO" id="GO:0030247">
    <property type="term" value="F:polysaccharide binding"/>
    <property type="evidence" value="ECO:0007669"/>
    <property type="project" value="UniProtKB-UniRule"/>
</dbReference>
<dbReference type="InterPro" id="IPR008965">
    <property type="entry name" value="CBM2/CBM3_carb-bd_dom_sf"/>
</dbReference>
<keyword evidence="1" id="KW-0732">Signal</keyword>
<dbReference type="Gene3D" id="2.60.40.290">
    <property type="match status" value="1"/>
</dbReference>
<dbReference type="GO" id="GO:0005576">
    <property type="term" value="C:extracellular region"/>
    <property type="evidence" value="ECO:0007669"/>
    <property type="project" value="InterPro"/>
</dbReference>
<evidence type="ECO:0000256" key="1">
    <source>
        <dbReference type="ARBA" id="ARBA00022729"/>
    </source>
</evidence>
<dbReference type="SUPFAM" id="SSF49384">
    <property type="entry name" value="Carbohydrate-binding domain"/>
    <property type="match status" value="1"/>
</dbReference>
<evidence type="ECO:0000256" key="3">
    <source>
        <dbReference type="SAM" id="MobiDB-lite"/>
    </source>
</evidence>
<reference evidence="5" key="1">
    <citation type="submission" date="2020-10" db="EMBL/GenBank/DDBJ databases">
        <title>Taxonomic study of unclassified bacteria belonging to the class Ktedonobacteria.</title>
        <authorList>
            <person name="Yabe S."/>
            <person name="Wang C.M."/>
            <person name="Zheng Y."/>
            <person name="Sakai Y."/>
            <person name="Cavaletti L."/>
            <person name="Monciardini P."/>
            <person name="Donadio S."/>
        </authorList>
    </citation>
    <scope>NUCLEOTIDE SEQUENCE</scope>
    <source>
        <strain evidence="5">ID150040</strain>
    </source>
</reference>
<dbReference type="SMART" id="SM00637">
    <property type="entry name" value="CBD_II"/>
    <property type="match status" value="1"/>
</dbReference>
<dbReference type="SUPFAM" id="SSF53474">
    <property type="entry name" value="alpha/beta-Hydrolases"/>
    <property type="match status" value="2"/>
</dbReference>
<dbReference type="PROSITE" id="PS51173">
    <property type="entry name" value="CBM2"/>
    <property type="match status" value="1"/>
</dbReference>
<dbReference type="Proteomes" id="UP000597444">
    <property type="component" value="Unassembled WGS sequence"/>
</dbReference>
<dbReference type="AlphaFoldDB" id="A0A8J3N5U1"/>
<dbReference type="NCBIfam" id="TIGR01840">
    <property type="entry name" value="esterase_phb"/>
    <property type="match status" value="1"/>
</dbReference>
<dbReference type="RefSeq" id="WP_220210275.1">
    <property type="nucleotide sequence ID" value="NZ_BNJK01000002.1"/>
</dbReference>
<evidence type="ECO:0000259" key="4">
    <source>
        <dbReference type="PROSITE" id="PS51173"/>
    </source>
</evidence>
<comment type="caution">
    <text evidence="5">The sequence shown here is derived from an EMBL/GenBank/DDBJ whole genome shotgun (WGS) entry which is preliminary data.</text>
</comment>
<dbReference type="Pfam" id="PF00553">
    <property type="entry name" value="CBM_2"/>
    <property type="match status" value="1"/>
</dbReference>
<organism evidence="5 6">
    <name type="scientific">Reticulibacter mediterranei</name>
    <dbReference type="NCBI Taxonomy" id="2778369"/>
    <lineage>
        <taxon>Bacteria</taxon>
        <taxon>Bacillati</taxon>
        <taxon>Chloroflexota</taxon>
        <taxon>Ktedonobacteria</taxon>
        <taxon>Ktedonobacterales</taxon>
        <taxon>Reticulibacteraceae</taxon>
        <taxon>Reticulibacter</taxon>
    </lineage>
</organism>
<feature type="region of interest" description="Disordered" evidence="3">
    <location>
        <begin position="329"/>
        <end position="352"/>
    </location>
</feature>
<feature type="domain" description="CBM2" evidence="4">
    <location>
        <begin position="347"/>
        <end position="459"/>
    </location>
</feature>
<gene>
    <name evidence="5" type="ORF">KSF_096850</name>
</gene>
<dbReference type="InterPro" id="IPR050955">
    <property type="entry name" value="Plant_Biomass_Hydrol_Est"/>
</dbReference>
<dbReference type="EMBL" id="BNJK01000002">
    <property type="protein sequence ID" value="GHO99637.1"/>
    <property type="molecule type" value="Genomic_DNA"/>
</dbReference>